<dbReference type="EMBL" id="JJRY01000042">
    <property type="protein sequence ID" value="KEF35926.1"/>
    <property type="molecule type" value="Genomic_DNA"/>
</dbReference>
<reference evidence="2 3" key="1">
    <citation type="submission" date="2014-04" db="EMBL/GenBank/DDBJ databases">
        <title>Draft genome sequence of Bacillus azotoformans MEV2011, a (co-) denitrifying strain unable to grow in the presence of oxygen.</title>
        <authorList>
            <person name="Nielsen M."/>
            <person name="Schreiber L."/>
            <person name="Finster K."/>
            <person name="Schramm A."/>
        </authorList>
    </citation>
    <scope>NUCLEOTIDE SEQUENCE [LARGE SCALE GENOMIC DNA]</scope>
    <source>
        <strain evidence="2 3">MEV2011</strain>
    </source>
</reference>
<keyword evidence="1" id="KW-1133">Transmembrane helix</keyword>
<dbReference type="Proteomes" id="UP000027936">
    <property type="component" value="Unassembled WGS sequence"/>
</dbReference>
<sequence>MIRKSVSFPLIFFIVSIIWQLIFDKEVKWVDNIGICFVMFLFILFYNWSKVPYKRKNDNDDK</sequence>
<feature type="transmembrane region" description="Helical" evidence="1">
    <location>
        <begin position="29"/>
        <end position="48"/>
    </location>
</feature>
<protein>
    <submittedName>
        <fullName evidence="2">Uncharacterized protein</fullName>
    </submittedName>
</protein>
<feature type="transmembrane region" description="Helical" evidence="1">
    <location>
        <begin position="7"/>
        <end position="23"/>
    </location>
</feature>
<evidence type="ECO:0000313" key="2">
    <source>
        <dbReference type="EMBL" id="KEF35926.1"/>
    </source>
</evidence>
<organism evidence="2 3">
    <name type="scientific">Schinkia azotoformans MEV2011</name>
    <dbReference type="NCBI Taxonomy" id="1348973"/>
    <lineage>
        <taxon>Bacteria</taxon>
        <taxon>Bacillati</taxon>
        <taxon>Bacillota</taxon>
        <taxon>Bacilli</taxon>
        <taxon>Bacillales</taxon>
        <taxon>Bacillaceae</taxon>
        <taxon>Calidifontibacillus/Schinkia group</taxon>
        <taxon>Schinkia</taxon>
    </lineage>
</organism>
<accession>A0A072NEE4</accession>
<keyword evidence="1" id="KW-0472">Membrane</keyword>
<comment type="caution">
    <text evidence="2">The sequence shown here is derived from an EMBL/GenBank/DDBJ whole genome shotgun (WGS) entry which is preliminary data.</text>
</comment>
<evidence type="ECO:0000313" key="3">
    <source>
        <dbReference type="Proteomes" id="UP000027936"/>
    </source>
</evidence>
<name>A0A072NEE4_SCHAZ</name>
<evidence type="ECO:0000256" key="1">
    <source>
        <dbReference type="SAM" id="Phobius"/>
    </source>
</evidence>
<dbReference type="AlphaFoldDB" id="A0A072NEE4"/>
<proteinExistence type="predicted"/>
<gene>
    <name evidence="2" type="ORF">M670_04899</name>
</gene>
<keyword evidence="1" id="KW-0812">Transmembrane</keyword>